<evidence type="ECO:0000313" key="3">
    <source>
        <dbReference type="Proteomes" id="UP000528964"/>
    </source>
</evidence>
<dbReference type="AlphaFoldDB" id="A0A7W6CYL1"/>
<proteinExistence type="predicted"/>
<dbReference type="InterPro" id="IPR050855">
    <property type="entry name" value="NDM-1-like"/>
</dbReference>
<evidence type="ECO:0000313" key="2">
    <source>
        <dbReference type="EMBL" id="MBB3973478.1"/>
    </source>
</evidence>
<dbReference type="SMART" id="SM00849">
    <property type="entry name" value="Lactamase_B"/>
    <property type="match status" value="1"/>
</dbReference>
<sequence length="300" mass="32331">MAEQIPLSEEDRAFAPEWDAERGDKTHEVAPDIAYRRLAIVNVAFVGYRGAADREWALVDAGLTGSAGFIRAAAEERFGRGSRPAAIVLTHGHFDHVGALETLAEEWDAPVYAHPLEHPYLDGSAAYPPGDPSVGGGAMAALSRFYPRDPVNVGARLRALPPDGAVPGMKGWRWIATPGHSVGHISLWRESDRALIVGDAFVTTRQESVSAALTQDPEMHGPPMYFTVDWDEAEASVRRLAALEPETVVTGHGQAMAGAHMRAALHELADRFRAVAVPPHGRYVGAPARAEDRSAYLPPS</sequence>
<dbReference type="PANTHER" id="PTHR42951">
    <property type="entry name" value="METALLO-BETA-LACTAMASE DOMAIN-CONTAINING"/>
    <property type="match status" value="1"/>
</dbReference>
<protein>
    <submittedName>
        <fullName evidence="2">Glyoxylase-like metal-dependent hydrolase (Beta-lactamase superfamily II)</fullName>
    </submittedName>
</protein>
<dbReference type="InterPro" id="IPR036866">
    <property type="entry name" value="RibonucZ/Hydroxyglut_hydro"/>
</dbReference>
<dbReference type="Proteomes" id="UP000528964">
    <property type="component" value="Unassembled WGS sequence"/>
</dbReference>
<feature type="domain" description="Metallo-beta-lactamase" evidence="1">
    <location>
        <begin position="40"/>
        <end position="252"/>
    </location>
</feature>
<dbReference type="GO" id="GO:0016787">
    <property type="term" value="F:hydrolase activity"/>
    <property type="evidence" value="ECO:0007669"/>
    <property type="project" value="UniProtKB-KW"/>
</dbReference>
<dbReference type="RefSeq" id="WP_183395343.1">
    <property type="nucleotide sequence ID" value="NZ_JACIDR010000003.1"/>
</dbReference>
<accession>A0A7W6CYL1</accession>
<dbReference type="PANTHER" id="PTHR42951:SF17">
    <property type="entry name" value="METALLO-BETA-LACTAMASE DOMAIN-CONTAINING PROTEIN"/>
    <property type="match status" value="1"/>
</dbReference>
<evidence type="ECO:0000259" key="1">
    <source>
        <dbReference type="SMART" id="SM00849"/>
    </source>
</evidence>
<dbReference type="CDD" id="cd07721">
    <property type="entry name" value="yflN-like_MBL-fold"/>
    <property type="match status" value="1"/>
</dbReference>
<dbReference type="Gene3D" id="3.60.15.10">
    <property type="entry name" value="Ribonuclease Z/Hydroxyacylglutathione hydrolase-like"/>
    <property type="match status" value="1"/>
</dbReference>
<organism evidence="2 3">
    <name type="scientific">Hansschlegelia beijingensis</name>
    <dbReference type="NCBI Taxonomy" id="1133344"/>
    <lineage>
        <taxon>Bacteria</taxon>
        <taxon>Pseudomonadati</taxon>
        <taxon>Pseudomonadota</taxon>
        <taxon>Alphaproteobacteria</taxon>
        <taxon>Hyphomicrobiales</taxon>
        <taxon>Methylopilaceae</taxon>
        <taxon>Hansschlegelia</taxon>
    </lineage>
</organism>
<gene>
    <name evidence="2" type="ORF">GGR24_002148</name>
</gene>
<keyword evidence="2" id="KW-0378">Hydrolase</keyword>
<dbReference type="EMBL" id="JACIDR010000003">
    <property type="protein sequence ID" value="MBB3973478.1"/>
    <property type="molecule type" value="Genomic_DNA"/>
</dbReference>
<keyword evidence="3" id="KW-1185">Reference proteome</keyword>
<comment type="caution">
    <text evidence="2">The sequence shown here is derived from an EMBL/GenBank/DDBJ whole genome shotgun (WGS) entry which is preliminary data.</text>
</comment>
<name>A0A7W6CYL1_9HYPH</name>
<dbReference type="Pfam" id="PF00753">
    <property type="entry name" value="Lactamase_B"/>
    <property type="match status" value="1"/>
</dbReference>
<dbReference type="SUPFAM" id="SSF56281">
    <property type="entry name" value="Metallo-hydrolase/oxidoreductase"/>
    <property type="match status" value="1"/>
</dbReference>
<dbReference type="InterPro" id="IPR001279">
    <property type="entry name" value="Metallo-B-lactamas"/>
</dbReference>
<reference evidence="2 3" key="1">
    <citation type="submission" date="2020-08" db="EMBL/GenBank/DDBJ databases">
        <title>Genomic Encyclopedia of Type Strains, Phase IV (KMG-IV): sequencing the most valuable type-strain genomes for metagenomic binning, comparative biology and taxonomic classification.</title>
        <authorList>
            <person name="Goeker M."/>
        </authorList>
    </citation>
    <scope>NUCLEOTIDE SEQUENCE [LARGE SCALE GENOMIC DNA]</scope>
    <source>
        <strain evidence="2 3">DSM 25481</strain>
    </source>
</reference>